<dbReference type="InterPro" id="IPR001020">
    <property type="entry name" value="PTS_HPr_His_P_site"/>
</dbReference>
<dbReference type="CDD" id="cd00367">
    <property type="entry name" value="PTS-HPr_like"/>
    <property type="match status" value="1"/>
</dbReference>
<dbReference type="GO" id="GO:0009401">
    <property type="term" value="P:phosphoenolpyruvate-dependent sugar phosphotransferase system"/>
    <property type="evidence" value="ECO:0007669"/>
    <property type="project" value="UniProtKB-KW"/>
</dbReference>
<comment type="similarity">
    <text evidence="2">Belongs to the HPr family.</text>
</comment>
<evidence type="ECO:0000313" key="6">
    <source>
        <dbReference type="EMBL" id="MXP64378.1"/>
    </source>
</evidence>
<dbReference type="PROSITE" id="PS00369">
    <property type="entry name" value="PTS_HPR_HIS"/>
    <property type="match status" value="1"/>
</dbReference>
<dbReference type="RefSeq" id="WP_160937537.1">
    <property type="nucleotide sequence ID" value="NZ_SNVJ01000011.1"/>
</dbReference>
<dbReference type="Gene3D" id="3.30.1340.10">
    <property type="entry name" value="HPr-like"/>
    <property type="match status" value="1"/>
</dbReference>
<dbReference type="Pfam" id="PF00381">
    <property type="entry name" value="PTS-HPr"/>
    <property type="match status" value="1"/>
</dbReference>
<evidence type="ECO:0000259" key="5">
    <source>
        <dbReference type="PROSITE" id="PS51350"/>
    </source>
</evidence>
<dbReference type="OrthoDB" id="9798965at2"/>
<comment type="subcellular location">
    <subcellularLocation>
        <location evidence="1">Cytoplasm</location>
    </subcellularLocation>
</comment>
<dbReference type="GO" id="GO:0005737">
    <property type="term" value="C:cytoplasm"/>
    <property type="evidence" value="ECO:0007669"/>
    <property type="project" value="UniProtKB-SubCell"/>
</dbReference>
<evidence type="ECO:0000313" key="7">
    <source>
        <dbReference type="Proteomes" id="UP000460715"/>
    </source>
</evidence>
<dbReference type="SUPFAM" id="SSF55594">
    <property type="entry name" value="HPr-like"/>
    <property type="match status" value="1"/>
</dbReference>
<feature type="domain" description="HPr" evidence="5">
    <location>
        <begin position="35"/>
        <end position="122"/>
    </location>
</feature>
<dbReference type="EMBL" id="SNVJ01000011">
    <property type="protein sequence ID" value="MXP64378.1"/>
    <property type="molecule type" value="Genomic_DNA"/>
</dbReference>
<dbReference type="PRINTS" id="PR00107">
    <property type="entry name" value="PHOSPHOCPHPR"/>
</dbReference>
<reference evidence="6 7" key="1">
    <citation type="submission" date="2019-03" db="EMBL/GenBank/DDBJ databases">
        <title>Roseomonas sp. a novel Roseomonas species isolated from Sea whip Gorgonian.</title>
        <authorList>
            <person name="Li F."/>
            <person name="Pan X."/>
            <person name="Huang S."/>
            <person name="Li Z."/>
            <person name="Meng B."/>
        </authorList>
    </citation>
    <scope>NUCLEOTIDE SEQUENCE [LARGE SCALE GENOMIC DNA]</scope>
    <source>
        <strain evidence="6 7">M0104</strain>
    </source>
</reference>
<dbReference type="InterPro" id="IPR000032">
    <property type="entry name" value="HPr-like"/>
</dbReference>
<proteinExistence type="inferred from homology"/>
<comment type="caution">
    <text evidence="6">The sequence shown here is derived from an EMBL/GenBank/DDBJ whole genome shotgun (WGS) entry which is preliminary data.</text>
</comment>
<dbReference type="InterPro" id="IPR035895">
    <property type="entry name" value="HPr-like_sf"/>
</dbReference>
<keyword evidence="4" id="KW-0598">Phosphotransferase system</keyword>
<sequence length="122" mass="12799">MTLLFHRTVPLRAPSDVFRAQAAAQASAEAGNPLLLRRVVVVPNSRGLHARAAAKLVSCAERFSACVTVSRDGEKVPACSIMGLMMLGAGKGSEVVVEAEGWDAREALDAVAGLIEAGFHED</sequence>
<name>A0A845BCF5_9PROT</name>
<keyword evidence="7" id="KW-1185">Reference proteome</keyword>
<dbReference type="InterPro" id="IPR050399">
    <property type="entry name" value="HPr"/>
</dbReference>
<dbReference type="Proteomes" id="UP000460715">
    <property type="component" value="Unassembled WGS sequence"/>
</dbReference>
<keyword evidence="3" id="KW-0963">Cytoplasm</keyword>
<dbReference type="PANTHER" id="PTHR33705">
    <property type="entry name" value="PHOSPHOCARRIER PROTEIN HPR"/>
    <property type="match status" value="1"/>
</dbReference>
<evidence type="ECO:0000256" key="4">
    <source>
        <dbReference type="ARBA" id="ARBA00022683"/>
    </source>
</evidence>
<protein>
    <submittedName>
        <fullName evidence="6">HPr family phosphocarrier protein</fullName>
    </submittedName>
</protein>
<evidence type="ECO:0000256" key="3">
    <source>
        <dbReference type="ARBA" id="ARBA00022490"/>
    </source>
</evidence>
<accession>A0A845BCF5</accession>
<evidence type="ECO:0000256" key="2">
    <source>
        <dbReference type="ARBA" id="ARBA00010736"/>
    </source>
</evidence>
<evidence type="ECO:0000256" key="1">
    <source>
        <dbReference type="ARBA" id="ARBA00004496"/>
    </source>
</evidence>
<gene>
    <name evidence="6" type="ORF">E0493_13585</name>
</gene>
<dbReference type="AlphaFoldDB" id="A0A845BCF5"/>
<dbReference type="NCBIfam" id="TIGR01003">
    <property type="entry name" value="PTS_HPr_family"/>
    <property type="match status" value="1"/>
</dbReference>
<organism evidence="6 7">
    <name type="scientific">Teichococcus coralli</name>
    <dbReference type="NCBI Taxonomy" id="2545983"/>
    <lineage>
        <taxon>Bacteria</taxon>
        <taxon>Pseudomonadati</taxon>
        <taxon>Pseudomonadota</taxon>
        <taxon>Alphaproteobacteria</taxon>
        <taxon>Acetobacterales</taxon>
        <taxon>Roseomonadaceae</taxon>
        <taxon>Roseomonas</taxon>
    </lineage>
</organism>
<dbReference type="PANTHER" id="PTHR33705:SF2">
    <property type="entry name" value="PHOSPHOCARRIER PROTEIN NPR"/>
    <property type="match status" value="1"/>
</dbReference>
<dbReference type="PROSITE" id="PS51350">
    <property type="entry name" value="PTS_HPR_DOM"/>
    <property type="match status" value="1"/>
</dbReference>